<dbReference type="SMART" id="SM00368">
    <property type="entry name" value="LRR_RI"/>
    <property type="match status" value="8"/>
</dbReference>
<dbReference type="PANTHER" id="PTHR24114">
    <property type="entry name" value="LEUCINE RICH REPEAT FAMILY PROTEIN"/>
    <property type="match status" value="1"/>
</dbReference>
<dbReference type="InterPro" id="IPR001611">
    <property type="entry name" value="Leu-rich_rpt"/>
</dbReference>
<accession>S9U630</accession>
<evidence type="ECO:0000313" key="2">
    <source>
        <dbReference type="Proteomes" id="UP000515908"/>
    </source>
</evidence>
<dbReference type="InterPro" id="IPR052394">
    <property type="entry name" value="LRR-containing"/>
</dbReference>
<dbReference type="PANTHER" id="PTHR24114:SF2">
    <property type="entry name" value="F-BOX DOMAIN-CONTAINING PROTEIN-RELATED"/>
    <property type="match status" value="1"/>
</dbReference>
<gene>
    <name evidence="1" type="ORF">ADEAN_000333600</name>
</gene>
<evidence type="ECO:0000313" key="1">
    <source>
        <dbReference type="EMBL" id="CAD2215878.1"/>
    </source>
</evidence>
<dbReference type="SUPFAM" id="SSF52047">
    <property type="entry name" value="RNI-like"/>
    <property type="match status" value="1"/>
</dbReference>
<protein>
    <submittedName>
        <fullName evidence="1">Leucine Rich repeat, putative</fullName>
    </submittedName>
</protein>
<dbReference type="EMBL" id="LR877149">
    <property type="protein sequence ID" value="CAD2215878.1"/>
    <property type="molecule type" value="Genomic_DNA"/>
</dbReference>
<dbReference type="VEuPathDB" id="TriTrypDB:ADEAN_000333600"/>
<name>S9U630_9TRYP</name>
<proteinExistence type="predicted"/>
<dbReference type="Pfam" id="PF13516">
    <property type="entry name" value="LRR_6"/>
    <property type="match status" value="6"/>
</dbReference>
<dbReference type="AlphaFoldDB" id="S9U630"/>
<dbReference type="InterPro" id="IPR032675">
    <property type="entry name" value="LRR_dom_sf"/>
</dbReference>
<organism evidence="1 2">
    <name type="scientific">Angomonas deanei</name>
    <dbReference type="NCBI Taxonomy" id="59799"/>
    <lineage>
        <taxon>Eukaryota</taxon>
        <taxon>Discoba</taxon>
        <taxon>Euglenozoa</taxon>
        <taxon>Kinetoplastea</taxon>
        <taxon>Metakinetoplastina</taxon>
        <taxon>Trypanosomatida</taxon>
        <taxon>Trypanosomatidae</taxon>
        <taxon>Strigomonadinae</taxon>
        <taxon>Angomonas</taxon>
    </lineage>
</organism>
<dbReference type="OrthoDB" id="120976at2759"/>
<dbReference type="Proteomes" id="UP000515908">
    <property type="component" value="Chromosome 05"/>
</dbReference>
<reference evidence="1 2" key="1">
    <citation type="submission" date="2020-08" db="EMBL/GenBank/DDBJ databases">
        <authorList>
            <person name="Newling K."/>
            <person name="Davey J."/>
            <person name="Forrester S."/>
        </authorList>
    </citation>
    <scope>NUCLEOTIDE SEQUENCE [LARGE SCALE GENOMIC DNA]</scope>
    <source>
        <strain evidence="2">Crithidia deanei Carvalho (ATCC PRA-265)</strain>
    </source>
</reference>
<dbReference type="Gene3D" id="3.80.10.10">
    <property type="entry name" value="Ribonuclease Inhibitor"/>
    <property type="match status" value="3"/>
</dbReference>
<keyword evidence="2" id="KW-1185">Reference proteome</keyword>
<sequence>MSENKVGPDGAVLLQKALEKNTYLTYLDLSMNEIGSSGGECIAEVLAIPTSLLSTLLLYGNYLGSSGVSFICDAMRGNRELKRLHLGNNNATDESCQKIGEMLKSNKSLEMLDLRLNNISVGGMKEICKGLEQNQTLREIILSGNPLGPIGADELSKCLCKHQRSALTTVDLSSCNLGTTGGARIAVLLRSSNSIRELNLSDNSLDDESAIALASGMKFSVSLTTADLSCNDIGEEGASHLVEAINENINILSVTIHGNKVHRIVQNKLENLIEERLSANRTESTKRLTDLKKKMARTADS</sequence>